<keyword evidence="4" id="KW-0904">Protein phosphatase</keyword>
<dbReference type="PROSITE" id="PS00383">
    <property type="entry name" value="TYR_PHOSPHATASE_1"/>
    <property type="match status" value="1"/>
</dbReference>
<evidence type="ECO:0000259" key="6">
    <source>
        <dbReference type="PROSITE" id="PS50056"/>
    </source>
</evidence>
<evidence type="ECO:0000313" key="7">
    <source>
        <dbReference type="EMBL" id="UOP57186.1"/>
    </source>
</evidence>
<evidence type="ECO:0000256" key="5">
    <source>
        <dbReference type="SAM" id="MobiDB-lite"/>
    </source>
</evidence>
<feature type="region of interest" description="Disordered" evidence="5">
    <location>
        <begin position="1062"/>
        <end position="1081"/>
    </location>
</feature>
<dbReference type="Gene3D" id="3.90.190.10">
    <property type="entry name" value="Protein tyrosine phosphatase superfamily"/>
    <property type="match status" value="2"/>
</dbReference>
<comment type="similarity">
    <text evidence="1">Belongs to the protein-tyrosine phosphatase family. Non-receptor class dual specificity subfamily.</text>
</comment>
<dbReference type="EC" id="3.1.3.48" evidence="2"/>
<dbReference type="SUPFAM" id="SSF52799">
    <property type="entry name" value="(Phosphotyrosine protein) phosphatases II"/>
    <property type="match status" value="1"/>
</dbReference>
<dbReference type="EMBL" id="OM056857">
    <property type="protein sequence ID" value="UOP57186.1"/>
    <property type="molecule type" value="mRNA"/>
</dbReference>
<feature type="compositionally biased region" description="Polar residues" evidence="5">
    <location>
        <begin position="154"/>
        <end position="165"/>
    </location>
</feature>
<feature type="compositionally biased region" description="Basic and acidic residues" evidence="5">
    <location>
        <begin position="769"/>
        <end position="812"/>
    </location>
</feature>
<feature type="region of interest" description="Disordered" evidence="5">
    <location>
        <begin position="52"/>
        <end position="111"/>
    </location>
</feature>
<sequence>MQPDQSLEAMEQDDNDCLELAQFAALSPSGVAASKSLRGIADFSHRMGKALPSLPEQHVFDERMDSEMAPPPTPGPSSFAPRYFYGANASAASGSSSSSSGDASNTSNANNSGARALSLVIPDNGQAYGGLSQPQPLMSLRQSNEGRWGSLHQATALPSLNSLSNPPKAKAGRKRPSKLTLVPPSALEDGGISSRSVPSSPAVSGRPPPQLRDRMGPDALSPSATKDLSSALRGTPRRRPSMPFQNKVKPAECDFKDPGSSRNRPPEAFRDPSEHILSGKGSTLQHARSVYSQGPVEILPGLFLGDEHNARDNEMLSDLGITTVLNVAKETVLPFQLETSNSPLHVRTPSKWLESSPARQCPPAVRLRKQSDDFFTPPTTAFPSASELADAEASLHLPPRQQASPESQQYNDAYAPLSASLLRNTASTPNLLNRFRTAPTATQPTKSEVARINSPHDRAFAAGSLAESKFLRYSGQRCDSSGSSDEAYDAASSPSSHAGTCTSSATELTPPAPNSSTVTADASKTRALGADPSPSVFVATAEYDREARSDVTNVALPWNATALKVPASPISARMNDLRYIKLPWTHDETDLAVPGGGFTHGCAIIAEALGIDSRVWDPSTVANDTSVLPLLFQGDRVDKLQSGSKGKVLVHCQCGVSRSATLVIAFVMQAAALRYGFEESRALMGMHDCYNMVKEKSASISPNISLIYQLVEWERQLSKAASKLRKALTGAISDEASEILDGEAVSQLCGADYVNPGWSVEVMDEEKWSQMRMQEEQKEAEDEQRRRDERLAEAKRAVAERKAASDRLEGKTSTDTAKAGSEPLVGGSLMQRRRKAAPALQLSSTRTGSEADARLSKPRPPMLTLLAQSSSNSGCLEDQRPPETPFLTAKTNAWRPHERTRSDSESSNDPNADVNDDVVMSTIESLPPPPPSVSLADSPCPSPLRTAAADEVVATEGQSAPAPRIGGGSLARGLSDSSLAMSPSPLSARSGSASGPRSTSRSSLDALQRMSVPMATSLSASGGRSRFSFSGMAAVFTPNGKRRPGSMAAGIGGAFSGSSGLFGAASQSKEERRKQHRRTFSSDLPALRAGLDLDKLVLPSGGLAEGIAGQPRSASMGESLLATRQS</sequence>
<dbReference type="PANTHER" id="PTHR10159:SF519">
    <property type="entry name" value="DUAL SPECIFICITY PROTEIN PHOSPHATASE MPK3"/>
    <property type="match status" value="1"/>
</dbReference>
<dbReference type="InterPro" id="IPR020422">
    <property type="entry name" value="TYR_PHOSPHATASE_DUAL_dom"/>
</dbReference>
<evidence type="ECO:0000256" key="1">
    <source>
        <dbReference type="ARBA" id="ARBA00008601"/>
    </source>
</evidence>
<dbReference type="GO" id="GO:0043409">
    <property type="term" value="P:negative regulation of MAPK cascade"/>
    <property type="evidence" value="ECO:0007669"/>
    <property type="project" value="TreeGrafter"/>
</dbReference>
<feature type="region of interest" description="Disordered" evidence="5">
    <location>
        <begin position="154"/>
        <end position="278"/>
    </location>
</feature>
<accession>A0A8T9MX82</accession>
<dbReference type="GO" id="GO:0005737">
    <property type="term" value="C:cytoplasm"/>
    <property type="evidence" value="ECO:0007669"/>
    <property type="project" value="TreeGrafter"/>
</dbReference>
<name>A0A8T9MX82_9BASI</name>
<feature type="compositionally biased region" description="Basic and acidic residues" evidence="5">
    <location>
        <begin position="249"/>
        <end position="274"/>
    </location>
</feature>
<dbReference type="PROSITE" id="PS50056">
    <property type="entry name" value="TYR_PHOSPHATASE_2"/>
    <property type="match status" value="1"/>
</dbReference>
<feature type="compositionally biased region" description="Basic and acidic residues" evidence="5">
    <location>
        <begin position="895"/>
        <end position="904"/>
    </location>
</feature>
<dbReference type="GO" id="GO:0008330">
    <property type="term" value="F:protein tyrosine/threonine phosphatase activity"/>
    <property type="evidence" value="ECO:0007669"/>
    <property type="project" value="TreeGrafter"/>
</dbReference>
<dbReference type="Pfam" id="PF00782">
    <property type="entry name" value="DSPc"/>
    <property type="match status" value="1"/>
</dbReference>
<dbReference type="InterPro" id="IPR016130">
    <property type="entry name" value="Tyr_Pase_AS"/>
</dbReference>
<feature type="compositionally biased region" description="Low complexity" evidence="5">
    <location>
        <begin position="193"/>
        <end position="205"/>
    </location>
</feature>
<dbReference type="AlphaFoldDB" id="A0A8T9MX82"/>
<proteinExistence type="evidence at transcript level"/>
<organism evidence="7">
    <name type="scientific">Thecaphora frezii</name>
    <dbReference type="NCBI Taxonomy" id="1269715"/>
    <lineage>
        <taxon>Eukaryota</taxon>
        <taxon>Fungi</taxon>
        <taxon>Dikarya</taxon>
        <taxon>Basidiomycota</taxon>
        <taxon>Ustilaginomycotina</taxon>
        <taxon>Ustilaginomycetes</taxon>
        <taxon>Urocystidales</taxon>
        <taxon>Glomosporiaceae</taxon>
        <taxon>Thecaphora</taxon>
    </lineage>
</organism>
<dbReference type="GO" id="GO:0033550">
    <property type="term" value="F:MAP kinase tyrosine phosphatase activity"/>
    <property type="evidence" value="ECO:0007669"/>
    <property type="project" value="TreeGrafter"/>
</dbReference>
<reference evidence="7" key="1">
    <citation type="submission" date="2021-12" db="EMBL/GenBank/DDBJ databases">
        <authorList>
            <person name="Beltramo D.M."/>
            <person name="Soria N.W."/>
        </authorList>
    </citation>
    <scope>NUCLEOTIDE SEQUENCE</scope>
</reference>
<dbReference type="InterPro" id="IPR029021">
    <property type="entry name" value="Prot-tyrosine_phosphatase-like"/>
</dbReference>
<dbReference type="GO" id="GO:0017017">
    <property type="term" value="F:MAP kinase tyrosine/serine/threonine phosphatase activity"/>
    <property type="evidence" value="ECO:0007669"/>
    <property type="project" value="TreeGrafter"/>
</dbReference>
<evidence type="ECO:0000256" key="4">
    <source>
        <dbReference type="ARBA" id="ARBA00022912"/>
    </source>
</evidence>
<feature type="compositionally biased region" description="Low complexity" evidence="5">
    <location>
        <begin position="908"/>
        <end position="919"/>
    </location>
</feature>
<feature type="domain" description="Tyrosine specific protein phosphatases" evidence="6">
    <location>
        <begin position="638"/>
        <end position="696"/>
    </location>
</feature>
<feature type="region of interest" description="Disordered" evidence="5">
    <location>
        <begin position="435"/>
        <end position="454"/>
    </location>
</feature>
<dbReference type="InterPro" id="IPR000387">
    <property type="entry name" value="Tyr_Pase_dom"/>
</dbReference>
<feature type="compositionally biased region" description="Low complexity" evidence="5">
    <location>
        <begin position="76"/>
        <end position="111"/>
    </location>
</feature>
<feature type="region of interest" description="Disordered" evidence="5">
    <location>
        <begin position="769"/>
        <end position="1010"/>
    </location>
</feature>
<dbReference type="SMART" id="SM00195">
    <property type="entry name" value="DSPc"/>
    <property type="match status" value="1"/>
</dbReference>
<feature type="compositionally biased region" description="Low complexity" evidence="5">
    <location>
        <begin position="974"/>
        <end position="1004"/>
    </location>
</feature>
<evidence type="ECO:0000256" key="3">
    <source>
        <dbReference type="ARBA" id="ARBA00022801"/>
    </source>
</evidence>
<protein>
    <recommendedName>
        <fullName evidence="2">protein-tyrosine-phosphatase</fullName>
        <ecNumber evidence="2">3.1.3.48</ecNumber>
    </recommendedName>
</protein>
<dbReference type="InterPro" id="IPR000340">
    <property type="entry name" value="Dual-sp_phosphatase_cat-dom"/>
</dbReference>
<feature type="region of interest" description="Disordered" evidence="5">
    <location>
        <begin position="475"/>
        <end position="529"/>
    </location>
</feature>
<dbReference type="PANTHER" id="PTHR10159">
    <property type="entry name" value="DUAL SPECIFICITY PROTEIN PHOSPHATASE"/>
    <property type="match status" value="1"/>
</dbReference>
<feature type="compositionally biased region" description="Polar residues" evidence="5">
    <location>
        <begin position="492"/>
        <end position="507"/>
    </location>
</feature>
<keyword evidence="3" id="KW-0378">Hydrolase</keyword>
<feature type="region of interest" description="Disordered" evidence="5">
    <location>
        <begin position="1104"/>
        <end position="1126"/>
    </location>
</feature>
<evidence type="ECO:0000256" key="2">
    <source>
        <dbReference type="ARBA" id="ARBA00013064"/>
    </source>
</evidence>